<organism evidence="9 10">
    <name type="scientific">Legionella oakridgensis</name>
    <dbReference type="NCBI Taxonomy" id="29423"/>
    <lineage>
        <taxon>Bacteria</taxon>
        <taxon>Pseudomonadati</taxon>
        <taxon>Pseudomonadota</taxon>
        <taxon>Gammaproteobacteria</taxon>
        <taxon>Legionellales</taxon>
        <taxon>Legionellaceae</taxon>
        <taxon>Legionella</taxon>
    </lineage>
</organism>
<reference evidence="9 10" key="1">
    <citation type="submission" date="2015-11" db="EMBL/GenBank/DDBJ databases">
        <title>Genomic analysis of 38 Legionella species identifies large and diverse effector repertoires.</title>
        <authorList>
            <person name="Burstein D."/>
            <person name="Amaro F."/>
            <person name="Zusman T."/>
            <person name="Lifshitz Z."/>
            <person name="Cohen O."/>
            <person name="Gilbert J.A."/>
            <person name="Pupko T."/>
            <person name="Shuman H.A."/>
            <person name="Segal G."/>
        </authorList>
    </citation>
    <scope>NUCLEOTIDE SEQUENCE [LARGE SCALE GENOMIC DNA]</scope>
    <source>
        <strain evidence="9 10">Oak Ridge-10</strain>
    </source>
</reference>
<name>A0A0W0WZZ6_9GAMM</name>
<keyword evidence="5 8" id="KW-0255">Endonuclease</keyword>
<dbReference type="Proteomes" id="UP000054858">
    <property type="component" value="Unassembled WGS sequence"/>
</dbReference>
<accession>A0A0W0WZZ6</accession>
<evidence type="ECO:0000256" key="6">
    <source>
        <dbReference type="ARBA" id="ARBA00022801"/>
    </source>
</evidence>
<dbReference type="GO" id="GO:0008270">
    <property type="term" value="F:zinc ion binding"/>
    <property type="evidence" value="ECO:0007669"/>
    <property type="project" value="UniProtKB-UniRule"/>
</dbReference>
<dbReference type="Pfam" id="PF02130">
    <property type="entry name" value="YbeY"/>
    <property type="match status" value="1"/>
</dbReference>
<dbReference type="GO" id="GO:0005737">
    <property type="term" value="C:cytoplasm"/>
    <property type="evidence" value="ECO:0007669"/>
    <property type="project" value="UniProtKB-SubCell"/>
</dbReference>
<evidence type="ECO:0000256" key="7">
    <source>
        <dbReference type="ARBA" id="ARBA00022833"/>
    </source>
</evidence>
<keyword evidence="4 8" id="KW-0479">Metal-binding</keyword>
<dbReference type="NCBIfam" id="TIGR00043">
    <property type="entry name" value="rRNA maturation RNase YbeY"/>
    <property type="match status" value="1"/>
</dbReference>
<feature type="binding site" evidence="8">
    <location>
        <position position="124"/>
    </location>
    <ligand>
        <name>Zn(2+)</name>
        <dbReference type="ChEBI" id="CHEBI:29105"/>
        <note>catalytic</note>
    </ligand>
</feature>
<feature type="binding site" evidence="8">
    <location>
        <position position="118"/>
    </location>
    <ligand>
        <name>Zn(2+)</name>
        <dbReference type="ChEBI" id="CHEBI:29105"/>
        <note>catalytic</note>
    </ligand>
</feature>
<dbReference type="InterPro" id="IPR020549">
    <property type="entry name" value="YbeY_CS"/>
</dbReference>
<dbReference type="AlphaFoldDB" id="A0A0W0WZZ6"/>
<gene>
    <name evidence="8" type="primary">ybeY</name>
    <name evidence="9" type="ORF">Loak_1571</name>
</gene>
<dbReference type="EC" id="3.1.-.-" evidence="8"/>
<evidence type="ECO:0000256" key="2">
    <source>
        <dbReference type="ARBA" id="ARBA00022517"/>
    </source>
</evidence>
<dbReference type="GO" id="GO:0004521">
    <property type="term" value="F:RNA endonuclease activity"/>
    <property type="evidence" value="ECO:0007669"/>
    <property type="project" value="UniProtKB-UniRule"/>
</dbReference>
<protein>
    <recommendedName>
        <fullName evidence="8">Endoribonuclease YbeY</fullName>
        <ecNumber evidence="8">3.1.-.-</ecNumber>
    </recommendedName>
</protein>
<evidence type="ECO:0000256" key="4">
    <source>
        <dbReference type="ARBA" id="ARBA00022723"/>
    </source>
</evidence>
<evidence type="ECO:0000256" key="3">
    <source>
        <dbReference type="ARBA" id="ARBA00022722"/>
    </source>
</evidence>
<dbReference type="EMBL" id="LNYP01000029">
    <property type="protein sequence ID" value="KTD37895.1"/>
    <property type="molecule type" value="Genomic_DNA"/>
</dbReference>
<dbReference type="SUPFAM" id="SSF55486">
    <property type="entry name" value="Metalloproteases ('zincins'), catalytic domain"/>
    <property type="match status" value="1"/>
</dbReference>
<dbReference type="PATRIC" id="fig|29423.5.peg.1646"/>
<dbReference type="InterPro" id="IPR002036">
    <property type="entry name" value="YbeY"/>
</dbReference>
<keyword evidence="7 8" id="KW-0862">Zinc</keyword>
<comment type="function">
    <text evidence="8">Single strand-specific metallo-endoribonuclease involved in late-stage 70S ribosome quality control and in maturation of the 3' terminus of the 16S rRNA.</text>
</comment>
<keyword evidence="2 8" id="KW-0690">Ribosome biogenesis</keyword>
<dbReference type="PANTHER" id="PTHR46986:SF1">
    <property type="entry name" value="ENDORIBONUCLEASE YBEY, CHLOROPLASTIC"/>
    <property type="match status" value="1"/>
</dbReference>
<evidence type="ECO:0000256" key="5">
    <source>
        <dbReference type="ARBA" id="ARBA00022759"/>
    </source>
</evidence>
<dbReference type="GO" id="GO:0004222">
    <property type="term" value="F:metalloendopeptidase activity"/>
    <property type="evidence" value="ECO:0007669"/>
    <property type="project" value="InterPro"/>
</dbReference>
<comment type="subcellular location">
    <subcellularLocation>
        <location evidence="8">Cytoplasm</location>
    </subcellularLocation>
</comment>
<proteinExistence type="inferred from homology"/>
<comment type="similarity">
    <text evidence="1 8">Belongs to the endoribonuclease YbeY family.</text>
</comment>
<evidence type="ECO:0000313" key="10">
    <source>
        <dbReference type="Proteomes" id="UP000054858"/>
    </source>
</evidence>
<dbReference type="RefSeq" id="WP_025385864.1">
    <property type="nucleotide sequence ID" value="NZ_KV441806.1"/>
</dbReference>
<sequence>MSYHIDIQHACAEPLPVNDDILIDWAKLALGTCKDSAELTLRFVEPEEITYLNRTYRHQDKATNVLAFPTNIPTSVELEYPLLGDVIICPTVLKEESNAQEKPLTAHWAHIVIHGVLHLLGYDHMEEKDAKIMQALEIDMLAKLGFENPYQTEDDKIE</sequence>
<evidence type="ECO:0000313" key="9">
    <source>
        <dbReference type="EMBL" id="KTD37895.1"/>
    </source>
</evidence>
<keyword evidence="3 8" id="KW-0540">Nuclease</keyword>
<dbReference type="PANTHER" id="PTHR46986">
    <property type="entry name" value="ENDORIBONUCLEASE YBEY, CHLOROPLASTIC"/>
    <property type="match status" value="1"/>
</dbReference>
<evidence type="ECO:0000256" key="8">
    <source>
        <dbReference type="HAMAP-Rule" id="MF_00009"/>
    </source>
</evidence>
<keyword evidence="8" id="KW-0963">Cytoplasm</keyword>
<comment type="cofactor">
    <cofactor evidence="8">
        <name>Zn(2+)</name>
        <dbReference type="ChEBI" id="CHEBI:29105"/>
    </cofactor>
    <text evidence="8">Binds 1 zinc ion.</text>
</comment>
<evidence type="ECO:0000256" key="1">
    <source>
        <dbReference type="ARBA" id="ARBA00010875"/>
    </source>
</evidence>
<feature type="binding site" evidence="8">
    <location>
        <position position="114"/>
    </location>
    <ligand>
        <name>Zn(2+)</name>
        <dbReference type="ChEBI" id="CHEBI:29105"/>
        <note>catalytic</note>
    </ligand>
</feature>
<dbReference type="PROSITE" id="PS01306">
    <property type="entry name" value="UPF0054"/>
    <property type="match status" value="1"/>
</dbReference>
<dbReference type="InterPro" id="IPR023091">
    <property type="entry name" value="MetalPrtase_cat_dom_sf_prd"/>
</dbReference>
<keyword evidence="6 8" id="KW-0378">Hydrolase</keyword>
<comment type="caution">
    <text evidence="9">The sequence shown here is derived from an EMBL/GenBank/DDBJ whole genome shotgun (WGS) entry which is preliminary data.</text>
</comment>
<dbReference type="Gene3D" id="3.40.390.30">
    <property type="entry name" value="Metalloproteases ('zincins'), catalytic domain"/>
    <property type="match status" value="1"/>
</dbReference>
<dbReference type="GO" id="GO:0006364">
    <property type="term" value="P:rRNA processing"/>
    <property type="evidence" value="ECO:0007669"/>
    <property type="project" value="UniProtKB-UniRule"/>
</dbReference>
<keyword evidence="8" id="KW-0698">rRNA processing</keyword>
<dbReference type="HAMAP" id="MF_00009">
    <property type="entry name" value="Endoribonucl_YbeY"/>
    <property type="match status" value="1"/>
</dbReference>